<dbReference type="GO" id="GO:0005743">
    <property type="term" value="C:mitochondrial inner membrane"/>
    <property type="evidence" value="ECO:0007669"/>
    <property type="project" value="UniProtKB-ARBA"/>
</dbReference>
<dbReference type="InterPro" id="IPR036249">
    <property type="entry name" value="Thioredoxin-like_sf"/>
</dbReference>
<evidence type="ECO:0000256" key="2">
    <source>
        <dbReference type="ARBA" id="ARBA00022714"/>
    </source>
</evidence>
<dbReference type="Proteomes" id="UP001209878">
    <property type="component" value="Unassembled WGS sequence"/>
</dbReference>
<feature type="binding site" evidence="9">
    <location>
        <position position="176"/>
    </location>
    <ligand>
        <name>[2Fe-2S] cluster</name>
        <dbReference type="ChEBI" id="CHEBI:190135"/>
    </ligand>
</feature>
<evidence type="ECO:0000256" key="8">
    <source>
        <dbReference type="ARBA" id="ARBA00034078"/>
    </source>
</evidence>
<dbReference type="PANTHER" id="PTHR10371:SF3">
    <property type="entry name" value="NADH DEHYDROGENASE [UBIQUINONE] FLAVOPROTEIN 2, MITOCHONDRIAL"/>
    <property type="match status" value="1"/>
</dbReference>
<dbReference type="InterPro" id="IPR002023">
    <property type="entry name" value="NuoE-like"/>
</dbReference>
<dbReference type="InterPro" id="IPR042128">
    <property type="entry name" value="NuoE_dom"/>
</dbReference>
<evidence type="ECO:0000256" key="7">
    <source>
        <dbReference type="ARBA" id="ARBA00023027"/>
    </source>
</evidence>
<dbReference type="PROSITE" id="PS01099">
    <property type="entry name" value="COMPLEX1_24K"/>
    <property type="match status" value="1"/>
</dbReference>
<feature type="binding site" evidence="9">
    <location>
        <position position="129"/>
    </location>
    <ligand>
        <name>[2Fe-2S] cluster</name>
        <dbReference type="ChEBI" id="CHEBI:190135"/>
    </ligand>
</feature>
<dbReference type="GO" id="GO:0051537">
    <property type="term" value="F:2 iron, 2 sulfur cluster binding"/>
    <property type="evidence" value="ECO:0007669"/>
    <property type="project" value="UniProtKB-KW"/>
</dbReference>
<protein>
    <recommendedName>
        <fullName evidence="13">NADH dehydrogenase [ubiquinone] flavoprotein 2, mitochondrial</fullName>
    </recommendedName>
</protein>
<evidence type="ECO:0000313" key="12">
    <source>
        <dbReference type="Proteomes" id="UP001209878"/>
    </source>
</evidence>
<proteinExistence type="inferred from homology"/>
<feature type="binding site" evidence="9">
    <location>
        <position position="172"/>
    </location>
    <ligand>
        <name>[2Fe-2S] cluster</name>
        <dbReference type="ChEBI" id="CHEBI:190135"/>
    </ligand>
</feature>
<reference evidence="11" key="1">
    <citation type="journal article" date="2023" name="Mol. Biol. Evol.">
        <title>Third-Generation Sequencing Reveals the Adaptive Role of the Epigenome in Three Deep-Sea Polychaetes.</title>
        <authorList>
            <person name="Perez M."/>
            <person name="Aroh O."/>
            <person name="Sun Y."/>
            <person name="Lan Y."/>
            <person name="Juniper S.K."/>
            <person name="Young C.R."/>
            <person name="Angers B."/>
            <person name="Qian P.Y."/>
        </authorList>
    </citation>
    <scope>NUCLEOTIDE SEQUENCE</scope>
    <source>
        <strain evidence="11">R07B-5</strain>
    </source>
</reference>
<dbReference type="NCBIfam" id="NF005725">
    <property type="entry name" value="PRK07539.1-5"/>
    <property type="match status" value="1"/>
</dbReference>
<dbReference type="GO" id="GO:0006120">
    <property type="term" value="P:mitochondrial electron transport, NADH to ubiquinone"/>
    <property type="evidence" value="ECO:0007669"/>
    <property type="project" value="UniProtKB-ARBA"/>
</dbReference>
<name>A0AAD9KQ45_RIDPI</name>
<dbReference type="PANTHER" id="PTHR10371">
    <property type="entry name" value="NADH DEHYDROGENASE UBIQUINONE FLAVOPROTEIN 2, MITOCHONDRIAL"/>
    <property type="match status" value="1"/>
</dbReference>
<evidence type="ECO:0000256" key="9">
    <source>
        <dbReference type="PIRSR" id="PIRSR000216-1"/>
    </source>
</evidence>
<evidence type="ECO:0000256" key="3">
    <source>
        <dbReference type="ARBA" id="ARBA00022723"/>
    </source>
</evidence>
<dbReference type="GO" id="GO:0008137">
    <property type="term" value="F:NADH dehydrogenase (ubiquinone) activity"/>
    <property type="evidence" value="ECO:0007669"/>
    <property type="project" value="UniProtKB-ARBA"/>
</dbReference>
<dbReference type="NCBIfam" id="TIGR01958">
    <property type="entry name" value="nuoE_fam"/>
    <property type="match status" value="1"/>
</dbReference>
<dbReference type="GO" id="GO:0046872">
    <property type="term" value="F:metal ion binding"/>
    <property type="evidence" value="ECO:0007669"/>
    <property type="project" value="UniProtKB-KW"/>
</dbReference>
<dbReference type="Gene3D" id="3.40.30.10">
    <property type="entry name" value="Glutaredoxin"/>
    <property type="match status" value="1"/>
</dbReference>
<keyword evidence="7" id="KW-0520">NAD</keyword>
<dbReference type="SUPFAM" id="SSF52833">
    <property type="entry name" value="Thioredoxin-like"/>
    <property type="match status" value="1"/>
</dbReference>
<dbReference type="InterPro" id="IPR041921">
    <property type="entry name" value="NuoE_N"/>
</dbReference>
<dbReference type="AlphaFoldDB" id="A0AAD9KQ45"/>
<dbReference type="Pfam" id="PF01257">
    <property type="entry name" value="2Fe-2S_thioredx"/>
    <property type="match status" value="1"/>
</dbReference>
<evidence type="ECO:0000313" key="11">
    <source>
        <dbReference type="EMBL" id="KAK2175437.1"/>
    </source>
</evidence>
<evidence type="ECO:0008006" key="13">
    <source>
        <dbReference type="Google" id="ProtNLM"/>
    </source>
</evidence>
<comment type="caution">
    <text evidence="11">The sequence shown here is derived from an EMBL/GenBank/DDBJ whole genome shotgun (WGS) entry which is preliminary data.</text>
</comment>
<keyword evidence="6 9" id="KW-0411">Iron-sulfur</keyword>
<dbReference type="GO" id="GO:0098796">
    <property type="term" value="C:membrane protein complex"/>
    <property type="evidence" value="ECO:0007669"/>
    <property type="project" value="UniProtKB-ARBA"/>
</dbReference>
<evidence type="ECO:0000256" key="4">
    <source>
        <dbReference type="ARBA" id="ARBA00022967"/>
    </source>
</evidence>
<dbReference type="CDD" id="cd03064">
    <property type="entry name" value="TRX_Fd_NuoE"/>
    <property type="match status" value="1"/>
</dbReference>
<dbReference type="FunFam" id="1.10.10.1590:FF:000001">
    <property type="entry name" value="NADH-quinone oxidoreductase subunit E"/>
    <property type="match status" value="1"/>
</dbReference>
<sequence length="245" mass="26441">MLSSAVKFAVSATSRTIRCLHGSAAVCSDKLFVHRDTPENNASLTFEFSAENKKRADLIIGHYPKGHQAAATIPLLDIAQRQSGGWLPISAMNYVADLLKMPRIRIYEVATFYTMFNREPVGKYRVQVCSTTPCVLGGCGCGVIIDALKQKLGINVGETTKDKMFSLGEVECLGACVNAPVVSINDSYYEDLTPKDIDVIIDELKAGKVPKAGPRSGRFTAEPASGLTTLTEPPKPAGFGVRKDL</sequence>
<comment type="cofactor">
    <cofactor evidence="8">
        <name>[2Fe-2S] cluster</name>
        <dbReference type="ChEBI" id="CHEBI:190135"/>
    </cofactor>
</comment>
<accession>A0AAD9KQ45</accession>
<evidence type="ECO:0000256" key="1">
    <source>
        <dbReference type="ARBA" id="ARBA00010643"/>
    </source>
</evidence>
<gene>
    <name evidence="11" type="ORF">NP493_733g01018</name>
</gene>
<dbReference type="GO" id="GO:1902494">
    <property type="term" value="C:catalytic complex"/>
    <property type="evidence" value="ECO:0007669"/>
    <property type="project" value="UniProtKB-ARBA"/>
</dbReference>
<dbReference type="EMBL" id="JAODUO010000731">
    <property type="protein sequence ID" value="KAK2175437.1"/>
    <property type="molecule type" value="Genomic_DNA"/>
</dbReference>
<comment type="similarity">
    <text evidence="1">Belongs to the complex I 24 kDa subunit family.</text>
</comment>
<dbReference type="PIRSF" id="PIRSF000216">
    <property type="entry name" value="NADH_DH_24kDa"/>
    <property type="match status" value="1"/>
</dbReference>
<evidence type="ECO:0000256" key="10">
    <source>
        <dbReference type="SAM" id="MobiDB-lite"/>
    </source>
</evidence>
<keyword evidence="2 9" id="KW-0001">2Fe-2S</keyword>
<keyword evidence="5 9" id="KW-0408">Iron</keyword>
<feature type="binding site" evidence="9">
    <location>
        <position position="134"/>
    </location>
    <ligand>
        <name>[2Fe-2S] cluster</name>
        <dbReference type="ChEBI" id="CHEBI:190135"/>
    </ligand>
</feature>
<feature type="region of interest" description="Disordered" evidence="10">
    <location>
        <begin position="210"/>
        <end position="245"/>
    </location>
</feature>
<keyword evidence="4" id="KW-1278">Translocase</keyword>
<dbReference type="FunFam" id="3.40.30.10:FF:000022">
    <property type="entry name" value="NADH dehydrogenase flavoprotein 2, mitochondrial"/>
    <property type="match status" value="1"/>
</dbReference>
<keyword evidence="12" id="KW-1185">Reference proteome</keyword>
<keyword evidence="3 9" id="KW-0479">Metal-binding</keyword>
<dbReference type="Gene3D" id="1.10.10.1590">
    <property type="entry name" value="NADH-quinone oxidoreductase subunit E"/>
    <property type="match status" value="1"/>
</dbReference>
<evidence type="ECO:0000256" key="5">
    <source>
        <dbReference type="ARBA" id="ARBA00023004"/>
    </source>
</evidence>
<organism evidence="11 12">
    <name type="scientific">Ridgeia piscesae</name>
    <name type="common">Tubeworm</name>
    <dbReference type="NCBI Taxonomy" id="27915"/>
    <lineage>
        <taxon>Eukaryota</taxon>
        <taxon>Metazoa</taxon>
        <taxon>Spiralia</taxon>
        <taxon>Lophotrochozoa</taxon>
        <taxon>Annelida</taxon>
        <taxon>Polychaeta</taxon>
        <taxon>Sedentaria</taxon>
        <taxon>Canalipalpata</taxon>
        <taxon>Sabellida</taxon>
        <taxon>Siboglinidae</taxon>
        <taxon>Ridgeia</taxon>
    </lineage>
</organism>
<evidence type="ECO:0000256" key="6">
    <source>
        <dbReference type="ARBA" id="ARBA00023014"/>
    </source>
</evidence>
<comment type="cofactor">
    <cofactor evidence="9">
        <name>[2Fe-2S] cluster</name>
        <dbReference type="ChEBI" id="CHEBI:190135"/>
    </cofactor>
    <text evidence="9">Binds 1 [2Fe-2S] cluster.</text>
</comment>
<dbReference type="GO" id="GO:0003954">
    <property type="term" value="F:NADH dehydrogenase activity"/>
    <property type="evidence" value="ECO:0007669"/>
    <property type="project" value="TreeGrafter"/>
</dbReference>